<feature type="region of interest" description="Disordered" evidence="1">
    <location>
        <begin position="1338"/>
        <end position="1363"/>
    </location>
</feature>
<keyword evidence="2" id="KW-1133">Transmembrane helix</keyword>
<proteinExistence type="predicted"/>
<dbReference type="InterPro" id="IPR025743">
    <property type="entry name" value="TssM1_N"/>
</dbReference>
<accession>A0A286GXW0</accession>
<gene>
    <name evidence="4" type="ORF">SAMN05421508_11264</name>
</gene>
<dbReference type="EMBL" id="OCNJ01000012">
    <property type="protein sequence ID" value="SOE00377.1"/>
    <property type="molecule type" value="Genomic_DNA"/>
</dbReference>
<evidence type="ECO:0000256" key="2">
    <source>
        <dbReference type="SAM" id="Phobius"/>
    </source>
</evidence>
<dbReference type="Pfam" id="PF14331">
    <property type="entry name" value="IcmF-related_N"/>
    <property type="match status" value="1"/>
</dbReference>
<evidence type="ECO:0000259" key="3">
    <source>
        <dbReference type="Pfam" id="PF14331"/>
    </source>
</evidence>
<evidence type="ECO:0000256" key="1">
    <source>
        <dbReference type="SAM" id="MobiDB-lite"/>
    </source>
</evidence>
<feature type="transmembrane region" description="Helical" evidence="2">
    <location>
        <begin position="371"/>
        <end position="392"/>
    </location>
</feature>
<protein>
    <submittedName>
        <fullName evidence="4">Type VI secretion system protein ImpL</fullName>
    </submittedName>
</protein>
<organism evidence="4 5">
    <name type="scientific">Caenispirillum bisanense</name>
    <dbReference type="NCBI Taxonomy" id="414052"/>
    <lineage>
        <taxon>Bacteria</taxon>
        <taxon>Pseudomonadati</taxon>
        <taxon>Pseudomonadota</taxon>
        <taxon>Alphaproteobacteria</taxon>
        <taxon>Rhodospirillales</taxon>
        <taxon>Novispirillaceae</taxon>
        <taxon>Caenispirillum</taxon>
    </lineage>
</organism>
<evidence type="ECO:0000313" key="5">
    <source>
        <dbReference type="Proteomes" id="UP000219621"/>
    </source>
</evidence>
<dbReference type="InterPro" id="IPR053156">
    <property type="entry name" value="T6SS_TssM-like"/>
</dbReference>
<reference evidence="4 5" key="1">
    <citation type="submission" date="2017-09" db="EMBL/GenBank/DDBJ databases">
        <authorList>
            <person name="Ehlers B."/>
            <person name="Leendertz F.H."/>
        </authorList>
    </citation>
    <scope>NUCLEOTIDE SEQUENCE [LARGE SCALE GENOMIC DNA]</scope>
    <source>
        <strain evidence="4 5">USBA 140</strain>
    </source>
</reference>
<dbReference type="RefSeq" id="WP_097281181.1">
    <property type="nucleotide sequence ID" value="NZ_OCNJ01000012.1"/>
</dbReference>
<dbReference type="PANTHER" id="PTHR36153">
    <property type="entry name" value="INNER MEMBRANE PROTEIN-RELATED"/>
    <property type="match status" value="1"/>
</dbReference>
<evidence type="ECO:0000313" key="4">
    <source>
        <dbReference type="EMBL" id="SOE00377.1"/>
    </source>
</evidence>
<feature type="transmembrane region" description="Helical" evidence="2">
    <location>
        <begin position="15"/>
        <end position="36"/>
    </location>
</feature>
<dbReference type="PANTHER" id="PTHR36153:SF1">
    <property type="entry name" value="TYPE VI SECRETION SYSTEM COMPONENT TSSM1"/>
    <property type="match status" value="1"/>
</dbReference>
<sequence>MMDGLFVYAAQNQMIALAVIGVLILLLIVGMIVILVRANRAARLAAEEPPPEPAATELDVVAVTPADIEAQKQEAAKSLRRLLRDGLAGVRESFARNPYLMPWVLRVGVGGVPAGGLLEAVDEIRPSVGEAGRDPLAWRYYERGVVIDVCDPDAWTAVLNFTAKVRPSLPVDGIVLTVPVQALRDPKKATALGAEAYGMLWRAQRMLGFSIPVFVVVAGTEELPGFQAFEEMLPTVYRDGMLGWSFPYPMETAFTPDYVTEALQSVETSLLAVALEAYGTVLDGEQGAEILRVRDELADLEEPLRAFLSTAFRRTAFQESNYFRGLYFITRSDDEGAASFAHDLLDKKVFAEHGLPTQLSGVGRSRVLRRFAWPTAAAVVGLVAAGTIWASVGRVADYEKQVVPVLRSTAADVATTAGIRTGETDPGAAADAAVRYLRNATVLTDAEPMVYMPSTWFQDDPYGVEAAMRAGWRHVALAGVKVQIEKRLSDLATSGDTDLPADVAFTRFMTRVAEAEAFALAFNQIGRTGNAPMVREMLNYALAIDVPRRTIDNLEAWGAIGGRAEPIDDPRLRIDLTQFQEAARGTYLQLADGYFRMLAAGGQAGLRLQLVAEEMRLLASGRRAGGEATASFMEISAGLEEAMGLLASGQPSWLGADGPVLPQDVDILIQASAASQLLGDRSTRDAMAIARQRYEQVRDKLAAIDSLIGPLVMRNGDGTAALSGPAEGLRQVLDGWLQRRFMAPTDAAFATAPASGYGWDAAILESVPPLFEDYLLFDAKELAQMPQALRGAARSAAQAALLSSVERVYDRAATGVTAEAAAVSNSLAQLRDWARSLRIAVPVVERSIQTFMQLGMANAADSLRFRVADLAQAIVDRVDRMVDEDGIYRASDLYLAGWHGEPMSAHGLFDQRDAAALRLRLMQWRMEIASLARETASPLLEILARPLMQTPRSMAIASKWLGVVGALDAYDGSRPNSTLMQLEKFVTEVVPTITQETCLGPATEPDMAGDFFADRVNALKQDIRTRCLEVMDERLIAAYATLRGIFEQSLAGREPFAGGAAEVAATPQDVRAFYAAFDANAEVLTTAIPAAARTRPEWRTPSDFIATMAAARPLLMYVADPQPKTRLVVAPTVRAARAIEVGGRDIIEWTFTMGERRFSSFAKDEIAWFPGERAGIDLRWAKDGPVIPLRAEGPVADGIDGLTARFSADGPWALHSLLRALEAPTRDRPASLPAGSLLARLEVETGPASGPVAQPAQAAQPVALTPADPAAEQGDAPVGDGTMARVYVQVRLSKVSEAEGAAATEPVAFPHLPDRAPPVPVPAAVRYRAGLGTGYGDVNWSDGSKPRLPAFPGDGRPLDPATVDRDLFGLTGG</sequence>
<keyword evidence="2" id="KW-0812">Transmembrane</keyword>
<name>A0A286GXW0_9PROT</name>
<keyword evidence="5" id="KW-1185">Reference proteome</keyword>
<dbReference type="Proteomes" id="UP000219621">
    <property type="component" value="Unassembled WGS sequence"/>
</dbReference>
<dbReference type="OrthoDB" id="9758229at2"/>
<keyword evidence="2" id="KW-0472">Membrane</keyword>
<feature type="domain" description="Type VI secretion system component TssM1 N-terminal" evidence="3">
    <location>
        <begin position="151"/>
        <end position="332"/>
    </location>
</feature>